<feature type="region of interest" description="Disordered" evidence="1">
    <location>
        <begin position="160"/>
        <end position="190"/>
    </location>
</feature>
<evidence type="ECO:0000313" key="2">
    <source>
        <dbReference type="EMBL" id="MFC7191331.1"/>
    </source>
</evidence>
<name>A0ABD5YPW9_9EURY</name>
<dbReference type="Proteomes" id="UP001596417">
    <property type="component" value="Unassembled WGS sequence"/>
</dbReference>
<dbReference type="AlphaFoldDB" id="A0ABD5YPW9"/>
<dbReference type="RefSeq" id="WP_264555692.1">
    <property type="nucleotide sequence ID" value="NZ_CP109979.1"/>
</dbReference>
<comment type="caution">
    <text evidence="2">The sequence shown here is derived from an EMBL/GenBank/DDBJ whole genome shotgun (WGS) entry which is preliminary data.</text>
</comment>
<dbReference type="PROSITE" id="PS50096">
    <property type="entry name" value="IQ"/>
    <property type="match status" value="1"/>
</dbReference>
<protein>
    <recommendedName>
        <fullName evidence="4">HNH endonuclease</fullName>
    </recommendedName>
</protein>
<dbReference type="GeneID" id="76201054"/>
<accession>A0ABD5YPW9</accession>
<organism evidence="2 3">
    <name type="scientific">Halocatena marina</name>
    <dbReference type="NCBI Taxonomy" id="2934937"/>
    <lineage>
        <taxon>Archaea</taxon>
        <taxon>Methanobacteriati</taxon>
        <taxon>Methanobacteriota</taxon>
        <taxon>Stenosarchaea group</taxon>
        <taxon>Halobacteria</taxon>
        <taxon>Halobacteriales</taxon>
        <taxon>Natronomonadaceae</taxon>
        <taxon>Halocatena</taxon>
    </lineage>
</organism>
<evidence type="ECO:0008006" key="4">
    <source>
        <dbReference type="Google" id="ProtNLM"/>
    </source>
</evidence>
<evidence type="ECO:0000313" key="3">
    <source>
        <dbReference type="Proteomes" id="UP001596417"/>
    </source>
</evidence>
<dbReference type="EMBL" id="JBHTAX010000001">
    <property type="protein sequence ID" value="MFC7191331.1"/>
    <property type="molecule type" value="Genomic_DNA"/>
</dbReference>
<evidence type="ECO:0000256" key="1">
    <source>
        <dbReference type="SAM" id="MobiDB-lite"/>
    </source>
</evidence>
<proteinExistence type="predicted"/>
<sequence length="190" mass="21836">MKSDDDMDPIKQALIEVDQRQRGHLSQTKYENLRDDHHPSVSDILYKCGWNDIKEEAGLHIDPRSTRNKVTKRNAITAVKTVSQRMDCEMTLAKYDEHRDDNHPCGGRIAKKFGWSRTKEEADLERREYQSEISRETAIRAIQTVSQRVEGNLTIASYNEHRDEHHPSGHGISSKLGWNSMKEAAGLTPR</sequence>
<gene>
    <name evidence="2" type="ORF">ACFQL7_17010</name>
</gene>
<reference evidence="2 3" key="1">
    <citation type="journal article" date="2019" name="Int. J. Syst. Evol. Microbiol.">
        <title>The Global Catalogue of Microorganisms (GCM) 10K type strain sequencing project: providing services to taxonomists for standard genome sequencing and annotation.</title>
        <authorList>
            <consortium name="The Broad Institute Genomics Platform"/>
            <consortium name="The Broad Institute Genome Sequencing Center for Infectious Disease"/>
            <person name="Wu L."/>
            <person name="Ma J."/>
        </authorList>
    </citation>
    <scope>NUCLEOTIDE SEQUENCE [LARGE SCALE GENOMIC DNA]</scope>
    <source>
        <strain evidence="2 3">RDMS1</strain>
    </source>
</reference>
<keyword evidence="3" id="KW-1185">Reference proteome</keyword>